<evidence type="ECO:0000256" key="1">
    <source>
        <dbReference type="ARBA" id="ARBA00004123"/>
    </source>
</evidence>
<dbReference type="InterPro" id="IPR001163">
    <property type="entry name" value="Sm_dom_euk/arc"/>
</dbReference>
<feature type="compositionally biased region" description="Basic and acidic residues" evidence="10">
    <location>
        <begin position="7"/>
        <end position="16"/>
    </location>
</feature>
<evidence type="ECO:0000256" key="10">
    <source>
        <dbReference type="SAM" id="MobiDB-lite"/>
    </source>
</evidence>
<dbReference type="PANTHER" id="PTHR11021:SF0">
    <property type="entry name" value="SMALL NUCLEAR RIBONUCLEOPROTEIN F"/>
    <property type="match status" value="1"/>
</dbReference>
<evidence type="ECO:0000259" key="11">
    <source>
        <dbReference type="PROSITE" id="PS52002"/>
    </source>
</evidence>
<feature type="region of interest" description="Disordered" evidence="10">
    <location>
        <begin position="1"/>
        <end position="27"/>
    </location>
</feature>
<keyword evidence="8" id="KW-0687">Ribonucleoprotein</keyword>
<dbReference type="GO" id="GO:0034715">
    <property type="term" value="C:pICln-Sm protein complex"/>
    <property type="evidence" value="ECO:0007669"/>
    <property type="project" value="TreeGrafter"/>
</dbReference>
<feature type="domain" description="Sm" evidence="11">
    <location>
        <begin position="79"/>
        <end position="151"/>
    </location>
</feature>
<organism evidence="12 13">
    <name type="scientific">Nepenthes gracilis</name>
    <name type="common">Slender pitcher plant</name>
    <dbReference type="NCBI Taxonomy" id="150966"/>
    <lineage>
        <taxon>Eukaryota</taxon>
        <taxon>Viridiplantae</taxon>
        <taxon>Streptophyta</taxon>
        <taxon>Embryophyta</taxon>
        <taxon>Tracheophyta</taxon>
        <taxon>Spermatophyta</taxon>
        <taxon>Magnoliopsida</taxon>
        <taxon>eudicotyledons</taxon>
        <taxon>Gunneridae</taxon>
        <taxon>Pentapetalae</taxon>
        <taxon>Caryophyllales</taxon>
        <taxon>Nepenthaceae</taxon>
        <taxon>Nepenthes</taxon>
    </lineage>
</organism>
<keyword evidence="7" id="KW-0539">Nucleus</keyword>
<evidence type="ECO:0000256" key="2">
    <source>
        <dbReference type="ARBA" id="ARBA00007927"/>
    </source>
</evidence>
<evidence type="ECO:0000313" key="13">
    <source>
        <dbReference type="Proteomes" id="UP001279734"/>
    </source>
</evidence>
<keyword evidence="3" id="KW-0507">mRNA processing</keyword>
<dbReference type="InterPro" id="IPR047575">
    <property type="entry name" value="Sm"/>
</dbReference>
<sequence length="160" mass="17924">MSMCRSCEAESKEKSVTQKGNRVSPPAPNVQHALALLHKMSIRCSLFYNAALQETKKCRKPNNPQAVSLSTSMATVPVNPKPFLNNLTGKPVIVKLKWGMEYKGYLVSVDSYMNLQLANTEEYIEGQFTGNLGEILIRCNNVLYLRGVPEDEELEDAERD</sequence>
<dbReference type="PROSITE" id="PS52002">
    <property type="entry name" value="SM"/>
    <property type="match status" value="1"/>
</dbReference>
<dbReference type="GO" id="GO:0071013">
    <property type="term" value="C:catalytic step 2 spliceosome"/>
    <property type="evidence" value="ECO:0007669"/>
    <property type="project" value="TreeGrafter"/>
</dbReference>
<keyword evidence="4" id="KW-0747">Spliceosome</keyword>
<accession>A0AAD3P2V9</accession>
<dbReference type="InterPro" id="IPR010920">
    <property type="entry name" value="LSM_dom_sf"/>
</dbReference>
<dbReference type="SUPFAM" id="SSF50182">
    <property type="entry name" value="Sm-like ribonucleoproteins"/>
    <property type="match status" value="1"/>
</dbReference>
<dbReference type="FunFam" id="2.30.30.100:FF:000011">
    <property type="entry name" value="small nuclear ribonucleoprotein F"/>
    <property type="match status" value="1"/>
</dbReference>
<dbReference type="PANTHER" id="PTHR11021">
    <property type="entry name" value="SMALL NUCLEAR RIBONUCLEOPROTEIN F SNRNP-F"/>
    <property type="match status" value="1"/>
</dbReference>
<dbReference type="Gene3D" id="2.30.30.100">
    <property type="match status" value="1"/>
</dbReference>
<dbReference type="Proteomes" id="UP001279734">
    <property type="component" value="Unassembled WGS sequence"/>
</dbReference>
<dbReference type="EMBL" id="BSYO01000001">
    <property type="protein sequence ID" value="GMG98513.1"/>
    <property type="molecule type" value="Genomic_DNA"/>
</dbReference>
<evidence type="ECO:0000313" key="12">
    <source>
        <dbReference type="EMBL" id="GMG98513.1"/>
    </source>
</evidence>
<comment type="caution">
    <text evidence="12">The sequence shown here is derived from an EMBL/GenBank/DDBJ whole genome shotgun (WGS) entry which is preliminary data.</text>
</comment>
<dbReference type="AlphaFoldDB" id="A0AAD3P2V9"/>
<protein>
    <recommendedName>
        <fullName evidence="9">Sm protein F</fullName>
    </recommendedName>
</protein>
<evidence type="ECO:0000256" key="5">
    <source>
        <dbReference type="ARBA" id="ARBA00022884"/>
    </source>
</evidence>
<dbReference type="GO" id="GO:0003723">
    <property type="term" value="F:RNA binding"/>
    <property type="evidence" value="ECO:0007669"/>
    <property type="project" value="UniProtKB-KW"/>
</dbReference>
<name>A0AAD3P2V9_NEPGR</name>
<dbReference type="InterPro" id="IPR016487">
    <property type="entry name" value="Lsm6/sSmF"/>
</dbReference>
<evidence type="ECO:0000256" key="4">
    <source>
        <dbReference type="ARBA" id="ARBA00022728"/>
    </source>
</evidence>
<comment type="similarity">
    <text evidence="2">Belongs to the snRNP Sm proteins family. SmF/LSm6 subfamily.</text>
</comment>
<keyword evidence="5" id="KW-0694">RNA-binding</keyword>
<evidence type="ECO:0000256" key="9">
    <source>
        <dbReference type="ARBA" id="ARBA00030144"/>
    </source>
</evidence>
<comment type="subcellular location">
    <subcellularLocation>
        <location evidence="1">Nucleus</location>
    </subcellularLocation>
</comment>
<keyword evidence="13" id="KW-1185">Reference proteome</keyword>
<dbReference type="GO" id="GO:0005685">
    <property type="term" value="C:U1 snRNP"/>
    <property type="evidence" value="ECO:0007669"/>
    <property type="project" value="TreeGrafter"/>
</dbReference>
<gene>
    <name evidence="12" type="ORF">Nepgr_000353</name>
</gene>
<dbReference type="GO" id="GO:0000398">
    <property type="term" value="P:mRNA splicing, via spliceosome"/>
    <property type="evidence" value="ECO:0007669"/>
    <property type="project" value="InterPro"/>
</dbReference>
<dbReference type="SMART" id="SM00651">
    <property type="entry name" value="Sm"/>
    <property type="match status" value="1"/>
</dbReference>
<evidence type="ECO:0000256" key="7">
    <source>
        <dbReference type="ARBA" id="ARBA00023242"/>
    </source>
</evidence>
<dbReference type="InterPro" id="IPR034100">
    <property type="entry name" value="Sm_F"/>
</dbReference>
<evidence type="ECO:0000256" key="3">
    <source>
        <dbReference type="ARBA" id="ARBA00022664"/>
    </source>
</evidence>
<dbReference type="CDD" id="cd01722">
    <property type="entry name" value="Sm_F"/>
    <property type="match status" value="1"/>
</dbReference>
<proteinExistence type="inferred from homology"/>
<evidence type="ECO:0000256" key="6">
    <source>
        <dbReference type="ARBA" id="ARBA00023187"/>
    </source>
</evidence>
<keyword evidence="6" id="KW-0508">mRNA splicing</keyword>
<reference evidence="12" key="1">
    <citation type="submission" date="2023-05" db="EMBL/GenBank/DDBJ databases">
        <title>Nepenthes gracilis genome sequencing.</title>
        <authorList>
            <person name="Fukushima K."/>
        </authorList>
    </citation>
    <scope>NUCLEOTIDE SEQUENCE</scope>
    <source>
        <strain evidence="12">SING2019-196</strain>
    </source>
</reference>
<dbReference type="Pfam" id="PF01423">
    <property type="entry name" value="LSM"/>
    <property type="match status" value="1"/>
</dbReference>
<evidence type="ECO:0000256" key="8">
    <source>
        <dbReference type="ARBA" id="ARBA00023274"/>
    </source>
</evidence>